<dbReference type="EMBL" id="CP063687">
    <property type="protein sequence ID" value="QOY25950.1"/>
    <property type="molecule type" value="Genomic_DNA"/>
</dbReference>
<dbReference type="AlphaFoldDB" id="A0A7S7KNN5"/>
<accession>A0A7S7KNN5</accession>
<evidence type="ECO:0000313" key="1">
    <source>
        <dbReference type="EMBL" id="QOY25950.1"/>
    </source>
</evidence>
<protein>
    <submittedName>
        <fullName evidence="1">Uncharacterized protein</fullName>
    </submittedName>
</protein>
<proteinExistence type="predicted"/>
<sequence length="63" mass="6568">MFSPVVIPLLMLPIDNMPVRGGAKVTDAPGIGVNVLFGTVELYNCAVIVTVEPTSDNAAVVLK</sequence>
<evidence type="ECO:0000313" key="2">
    <source>
        <dbReference type="Proteomes" id="UP000587477"/>
    </source>
</evidence>
<dbReference type="Proteomes" id="UP000587477">
    <property type="component" value="Chromosome"/>
</dbReference>
<organism evidence="1 2">
    <name type="scientific">Bacillus velezensis</name>
    <dbReference type="NCBI Taxonomy" id="492670"/>
    <lineage>
        <taxon>Bacteria</taxon>
        <taxon>Bacillati</taxon>
        <taxon>Bacillota</taxon>
        <taxon>Bacilli</taxon>
        <taxon>Bacillales</taxon>
        <taxon>Bacillaceae</taxon>
        <taxon>Bacillus</taxon>
        <taxon>Bacillus amyloliquefaciens group</taxon>
    </lineage>
</organism>
<gene>
    <name evidence="1" type="ORF">BACVE_000899</name>
</gene>
<name>A0A7S7KNN5_BACVE</name>
<reference evidence="2" key="1">
    <citation type="submission" date="2020-10" db="EMBL/GenBank/DDBJ databases">
        <title>Complete genome sequence of Bacillus velezensis NST6.</title>
        <authorList>
            <person name="Choi J."/>
        </authorList>
    </citation>
    <scope>NUCLEOTIDE SEQUENCE [LARGE SCALE GENOMIC DNA]</scope>
    <source>
        <strain evidence="2">NST6</strain>
    </source>
</reference>